<dbReference type="GO" id="GO:0016625">
    <property type="term" value="F:oxidoreductase activity, acting on the aldehyde or oxo group of donors, iron-sulfur protein as acceptor"/>
    <property type="evidence" value="ECO:0007669"/>
    <property type="project" value="InterPro"/>
</dbReference>
<feature type="non-terminal residue" evidence="2">
    <location>
        <position position="1"/>
    </location>
</feature>
<dbReference type="GO" id="GO:0009055">
    <property type="term" value="F:electron transfer activity"/>
    <property type="evidence" value="ECO:0007669"/>
    <property type="project" value="InterPro"/>
</dbReference>
<protein>
    <recommendedName>
        <fullName evidence="1">Aldehyde ferredoxin oxidoreductase C-terminal domain-containing protein</fullName>
    </recommendedName>
</protein>
<sequence length="50" mass="5815">PEDINGWKISWGETDKVRELIRMITYREGIGDQLAEGATKFSRRFSKEAQ</sequence>
<gene>
    <name evidence="2" type="ORF">S12H4_63241</name>
</gene>
<reference evidence="2" key="1">
    <citation type="journal article" date="2014" name="Front. Microbiol.">
        <title>High frequency of phylogenetically diverse reductive dehalogenase-homologous genes in deep subseafloor sedimentary metagenomes.</title>
        <authorList>
            <person name="Kawai M."/>
            <person name="Futagami T."/>
            <person name="Toyoda A."/>
            <person name="Takaki Y."/>
            <person name="Nishi S."/>
            <person name="Hori S."/>
            <person name="Arai W."/>
            <person name="Tsubouchi T."/>
            <person name="Morono Y."/>
            <person name="Uchiyama I."/>
            <person name="Ito T."/>
            <person name="Fujiyama A."/>
            <person name="Inagaki F."/>
            <person name="Takami H."/>
        </authorList>
    </citation>
    <scope>NUCLEOTIDE SEQUENCE</scope>
    <source>
        <strain evidence="2">Expedition CK06-06</strain>
    </source>
</reference>
<dbReference type="SUPFAM" id="SSF48310">
    <property type="entry name" value="Aldehyde ferredoxin oxidoreductase, C-terminal domains"/>
    <property type="match status" value="1"/>
</dbReference>
<dbReference type="GO" id="GO:0051536">
    <property type="term" value="F:iron-sulfur cluster binding"/>
    <property type="evidence" value="ECO:0007669"/>
    <property type="project" value="InterPro"/>
</dbReference>
<feature type="domain" description="Aldehyde ferredoxin oxidoreductase C-terminal" evidence="1">
    <location>
        <begin position="2"/>
        <end position="47"/>
    </location>
</feature>
<accession>X1VXW8</accession>
<proteinExistence type="predicted"/>
<evidence type="ECO:0000259" key="1">
    <source>
        <dbReference type="Pfam" id="PF01314"/>
    </source>
</evidence>
<dbReference type="Pfam" id="PF01314">
    <property type="entry name" value="AFOR_C"/>
    <property type="match status" value="1"/>
</dbReference>
<dbReference type="Gene3D" id="1.10.569.10">
    <property type="entry name" value="Aldehyde Ferredoxin Oxidoreductase Protein, subunit A, domain 2"/>
    <property type="match status" value="1"/>
</dbReference>
<dbReference type="InterPro" id="IPR013984">
    <property type="entry name" value="Ald_Fedxn_OxRdtase_dom2"/>
</dbReference>
<dbReference type="InterPro" id="IPR001203">
    <property type="entry name" value="OxRdtase_Ald_Fedxn_C"/>
</dbReference>
<organism evidence="2">
    <name type="scientific">marine sediment metagenome</name>
    <dbReference type="NCBI Taxonomy" id="412755"/>
    <lineage>
        <taxon>unclassified sequences</taxon>
        <taxon>metagenomes</taxon>
        <taxon>ecological metagenomes</taxon>
    </lineage>
</organism>
<dbReference type="InterPro" id="IPR036021">
    <property type="entry name" value="Tungsten_al_ferr_oxy-like_C"/>
</dbReference>
<dbReference type="EMBL" id="BARW01042887">
    <property type="protein sequence ID" value="GAJ16780.1"/>
    <property type="molecule type" value="Genomic_DNA"/>
</dbReference>
<evidence type="ECO:0000313" key="2">
    <source>
        <dbReference type="EMBL" id="GAJ16780.1"/>
    </source>
</evidence>
<name>X1VXW8_9ZZZZ</name>
<feature type="non-terminal residue" evidence="2">
    <location>
        <position position="50"/>
    </location>
</feature>
<comment type="caution">
    <text evidence="2">The sequence shown here is derived from an EMBL/GenBank/DDBJ whole genome shotgun (WGS) entry which is preliminary data.</text>
</comment>
<dbReference type="AlphaFoldDB" id="X1VXW8"/>